<evidence type="ECO:0000313" key="5">
    <source>
        <dbReference type="EMBL" id="GCB27688.1"/>
    </source>
</evidence>
<feature type="domain" description="MYND-type" evidence="4">
    <location>
        <begin position="9"/>
        <end position="56"/>
    </location>
</feature>
<keyword evidence="1" id="KW-0479">Metal-binding</keyword>
<reference evidence="5 6" key="1">
    <citation type="submission" date="2016-09" db="EMBL/GenBank/DDBJ databases">
        <title>Aspergillus awamori IFM 58123T.</title>
        <authorList>
            <person name="Kusuya Y."/>
            <person name="Shimizu M."/>
            <person name="Takahashi H."/>
            <person name="Yaguchi T."/>
        </authorList>
    </citation>
    <scope>NUCLEOTIDE SEQUENCE [LARGE SCALE GENOMIC DNA]</scope>
    <source>
        <strain evidence="5 6">IFM 58123</strain>
    </source>
</reference>
<comment type="caution">
    <text evidence="5">The sequence shown here is derived from an EMBL/GenBank/DDBJ whole genome shotgun (WGS) entry which is preliminary data.</text>
</comment>
<dbReference type="Proteomes" id="UP000286921">
    <property type="component" value="Unassembled WGS sequence"/>
</dbReference>
<evidence type="ECO:0000256" key="3">
    <source>
        <dbReference type="ARBA" id="ARBA00022833"/>
    </source>
</evidence>
<evidence type="ECO:0000256" key="1">
    <source>
        <dbReference type="ARBA" id="ARBA00022723"/>
    </source>
</evidence>
<proteinExistence type="predicted"/>
<keyword evidence="3" id="KW-0862">Zinc</keyword>
<accession>A0A401L866</accession>
<dbReference type="AlphaFoldDB" id="A0A401L866"/>
<organism evidence="5 6">
    <name type="scientific">Aspergillus awamori</name>
    <name type="common">Black koji mold</name>
    <dbReference type="NCBI Taxonomy" id="105351"/>
    <lineage>
        <taxon>Eukaryota</taxon>
        <taxon>Fungi</taxon>
        <taxon>Dikarya</taxon>
        <taxon>Ascomycota</taxon>
        <taxon>Pezizomycotina</taxon>
        <taxon>Eurotiomycetes</taxon>
        <taxon>Eurotiomycetidae</taxon>
        <taxon>Eurotiales</taxon>
        <taxon>Aspergillaceae</taxon>
        <taxon>Aspergillus</taxon>
    </lineage>
</organism>
<sequence>MSSSPSGSCAKCGKHTSLQCAGCKGAPEYFPGDVKSIFYCSIACQRAHRMIHKPDCMSMTRRKKLLRTAIVAKEAFLVYRAVEYDLELSKIERRGETLYLSDNQKNLDIPPRRGPFPEHLTANPVYREAALTWFQCNAAHALSSRLINKLLTDVPCAIEMFLLRIGKPHFITQVIPGPDSPNIPSLDASTMPHSVLKVDLQLSSFTESWIVDLTGARYGFQEVLVPFLKYTENKECELAGPPESFDLTQTHDLNILIEEYPSGVRRAIACAERPARLRFAAFVDTIDKKILEGSLGEFENKLSVFRLALRQHMSNNTQRYKTGYSGKVHLETSGALNHITHDSRMMILMFFLTLAATALAAPSLHTREDLKYVRVTVQQHRITTKKQIVVKDSSTEDIFGSACSNALKPGFLPTSVSSQMLGLTGEGNITAGPPYLQRP</sequence>
<dbReference type="InterPro" id="IPR002893">
    <property type="entry name" value="Znf_MYND"/>
</dbReference>
<name>A0A401L866_ASPAW</name>
<dbReference type="EMBL" id="BDHI01000029">
    <property type="protein sequence ID" value="GCB27688.1"/>
    <property type="molecule type" value="Genomic_DNA"/>
</dbReference>
<keyword evidence="2" id="KW-0863">Zinc-finger</keyword>
<evidence type="ECO:0000259" key="4">
    <source>
        <dbReference type="Pfam" id="PF01753"/>
    </source>
</evidence>
<dbReference type="Gene3D" id="6.10.140.2220">
    <property type="match status" value="1"/>
</dbReference>
<dbReference type="GO" id="GO:0008270">
    <property type="term" value="F:zinc ion binding"/>
    <property type="evidence" value="ECO:0007669"/>
    <property type="project" value="UniProtKB-KW"/>
</dbReference>
<dbReference type="STRING" id="105351.A0A401L866"/>
<keyword evidence="6" id="KW-1185">Reference proteome</keyword>
<dbReference type="Pfam" id="PF01753">
    <property type="entry name" value="zf-MYND"/>
    <property type="match status" value="1"/>
</dbReference>
<gene>
    <name evidence="5" type="ORF">AAWM_10573</name>
</gene>
<protein>
    <recommendedName>
        <fullName evidence="4">MYND-type domain-containing protein</fullName>
    </recommendedName>
</protein>
<evidence type="ECO:0000256" key="2">
    <source>
        <dbReference type="ARBA" id="ARBA00022771"/>
    </source>
</evidence>
<evidence type="ECO:0000313" key="6">
    <source>
        <dbReference type="Proteomes" id="UP000286921"/>
    </source>
</evidence>
<dbReference type="SUPFAM" id="SSF144232">
    <property type="entry name" value="HIT/MYND zinc finger-like"/>
    <property type="match status" value="1"/>
</dbReference>